<feature type="transmembrane region" description="Helical" evidence="1">
    <location>
        <begin position="193"/>
        <end position="214"/>
    </location>
</feature>
<dbReference type="Proteomes" id="UP000310687">
    <property type="component" value="Unassembled WGS sequence"/>
</dbReference>
<name>A0A4S9NKW4_AURPU</name>
<keyword evidence="1" id="KW-0472">Membrane</keyword>
<proteinExistence type="predicted"/>
<feature type="transmembrane region" description="Helical" evidence="1">
    <location>
        <begin position="168"/>
        <end position="186"/>
    </location>
</feature>
<keyword evidence="1" id="KW-0812">Transmembrane</keyword>
<sequence length="285" mass="31494">MFRVLGAFLGRILAYSKTDQDADAGANVRHDAQTSLKRVLEFDTVVSQGKATNQDTVTRPSHHIDGLDNKRDDLAPRMYKHSKTICYKAFYVIGLPNNQLRLGMTNVFVFLQMCGPASATPTEKVDLDQPLVYLSMMIVLFAINILFAVATAFRWIESGSGVTGGNTLALATGTIVLSILTMIVLYDTKHFPTLSFFLMIPSSFAHFTAMVINFDEKLKPCIYLLLPHGRSIIPGYGNFCLDQKRNYTRFNGCGPYCPANKCLAGLHVHIAATTYSATTVRILGH</sequence>
<dbReference type="AlphaFoldDB" id="A0A4S9NKW4"/>
<feature type="transmembrane region" description="Helical" evidence="1">
    <location>
        <begin position="131"/>
        <end position="156"/>
    </location>
</feature>
<organism evidence="2 3">
    <name type="scientific">Aureobasidium pullulans</name>
    <name type="common">Black yeast</name>
    <name type="synonym">Pullularia pullulans</name>
    <dbReference type="NCBI Taxonomy" id="5580"/>
    <lineage>
        <taxon>Eukaryota</taxon>
        <taxon>Fungi</taxon>
        <taxon>Dikarya</taxon>
        <taxon>Ascomycota</taxon>
        <taxon>Pezizomycotina</taxon>
        <taxon>Dothideomycetes</taxon>
        <taxon>Dothideomycetidae</taxon>
        <taxon>Dothideales</taxon>
        <taxon>Saccotheciaceae</taxon>
        <taxon>Aureobasidium</taxon>
    </lineage>
</organism>
<evidence type="ECO:0000313" key="2">
    <source>
        <dbReference type="EMBL" id="THW46606.1"/>
    </source>
</evidence>
<gene>
    <name evidence="2" type="ORF">D6D22_02968</name>
</gene>
<dbReference type="EMBL" id="QZAL01000027">
    <property type="protein sequence ID" value="THW46606.1"/>
    <property type="molecule type" value="Genomic_DNA"/>
</dbReference>
<comment type="caution">
    <text evidence="2">The sequence shown here is derived from an EMBL/GenBank/DDBJ whole genome shotgun (WGS) entry which is preliminary data.</text>
</comment>
<protein>
    <submittedName>
        <fullName evidence="2">Uncharacterized protein</fullName>
    </submittedName>
</protein>
<evidence type="ECO:0000256" key="1">
    <source>
        <dbReference type="SAM" id="Phobius"/>
    </source>
</evidence>
<evidence type="ECO:0000313" key="3">
    <source>
        <dbReference type="Proteomes" id="UP000310687"/>
    </source>
</evidence>
<keyword evidence="1" id="KW-1133">Transmembrane helix</keyword>
<reference evidence="2 3" key="1">
    <citation type="submission" date="2018-10" db="EMBL/GenBank/DDBJ databases">
        <title>Fifty Aureobasidium pullulans genomes reveal a recombining polyextremotolerant generalist.</title>
        <authorList>
            <person name="Gostincar C."/>
            <person name="Turk M."/>
            <person name="Zajc J."/>
            <person name="Gunde-Cimerman N."/>
        </authorList>
    </citation>
    <scope>NUCLEOTIDE SEQUENCE [LARGE SCALE GENOMIC DNA]</scope>
    <source>
        <strain evidence="2 3">EXF-11013</strain>
    </source>
</reference>
<accession>A0A4S9NKW4</accession>